<name>A0A9P7Z9J6_9HELO</name>
<accession>A0A9P7Z9J6</accession>
<reference evidence="1" key="1">
    <citation type="journal article" date="2021" name="IMA Fungus">
        <title>Genomic characterization of three marine fungi, including Emericellopsis atlantica sp. nov. with signatures of a generalist lifestyle and marine biomass degradation.</title>
        <authorList>
            <person name="Hagestad O.C."/>
            <person name="Hou L."/>
            <person name="Andersen J.H."/>
            <person name="Hansen E.H."/>
            <person name="Altermark B."/>
            <person name="Li C."/>
            <person name="Kuhnert E."/>
            <person name="Cox R.J."/>
            <person name="Crous P.W."/>
            <person name="Spatafora J.W."/>
            <person name="Lail K."/>
            <person name="Amirebrahimi M."/>
            <person name="Lipzen A."/>
            <person name="Pangilinan J."/>
            <person name="Andreopoulos W."/>
            <person name="Hayes R.D."/>
            <person name="Ng V."/>
            <person name="Grigoriev I.V."/>
            <person name="Jackson S.A."/>
            <person name="Sutton T.D.S."/>
            <person name="Dobson A.D.W."/>
            <person name="Rama T."/>
        </authorList>
    </citation>
    <scope>NUCLEOTIDE SEQUENCE</scope>
    <source>
        <strain evidence="1">TRa3180A</strain>
    </source>
</reference>
<dbReference type="AlphaFoldDB" id="A0A9P7Z9J6"/>
<evidence type="ECO:0000313" key="1">
    <source>
        <dbReference type="EMBL" id="KAG9247383.1"/>
    </source>
</evidence>
<dbReference type="EMBL" id="MU253774">
    <property type="protein sequence ID" value="KAG9247383.1"/>
    <property type="molecule type" value="Genomic_DNA"/>
</dbReference>
<proteinExistence type="predicted"/>
<gene>
    <name evidence="1" type="ORF">BJ878DRAFT_191343</name>
</gene>
<protein>
    <submittedName>
        <fullName evidence="1">Uncharacterized protein</fullName>
    </submittedName>
</protein>
<comment type="caution">
    <text evidence="1">The sequence shown here is derived from an EMBL/GenBank/DDBJ whole genome shotgun (WGS) entry which is preliminary data.</text>
</comment>
<sequence>MVLTRKCSFGSRGWCILPFLCMVLYGKERQASSHLNPRERASEAILKLFVIQIGPCYNLSISSYSVSYTIPSYHFFIAPLANASLTFNMAGQTSAFLEGSAPGEGAIGRQERAGADAGVGQFPVWIWELMVHGEPFSLSKRGRSMGLSNLIQLGHQDLHLEGLLLHLKEVESLQRPQQRR</sequence>
<evidence type="ECO:0000313" key="2">
    <source>
        <dbReference type="Proteomes" id="UP000887226"/>
    </source>
</evidence>
<organism evidence="1 2">
    <name type="scientific">Calycina marina</name>
    <dbReference type="NCBI Taxonomy" id="1763456"/>
    <lineage>
        <taxon>Eukaryota</taxon>
        <taxon>Fungi</taxon>
        <taxon>Dikarya</taxon>
        <taxon>Ascomycota</taxon>
        <taxon>Pezizomycotina</taxon>
        <taxon>Leotiomycetes</taxon>
        <taxon>Helotiales</taxon>
        <taxon>Pezizellaceae</taxon>
        <taxon>Calycina</taxon>
    </lineage>
</organism>
<keyword evidence="2" id="KW-1185">Reference proteome</keyword>
<dbReference type="Proteomes" id="UP000887226">
    <property type="component" value="Unassembled WGS sequence"/>
</dbReference>